<dbReference type="PROSITE" id="PS50850">
    <property type="entry name" value="MFS"/>
    <property type="match status" value="1"/>
</dbReference>
<evidence type="ECO:0000256" key="5">
    <source>
        <dbReference type="ARBA" id="ARBA00023136"/>
    </source>
</evidence>
<dbReference type="Gene3D" id="1.20.1250.20">
    <property type="entry name" value="MFS general substrate transporter like domains"/>
    <property type="match status" value="1"/>
</dbReference>
<feature type="transmembrane region" description="Helical" evidence="6">
    <location>
        <begin position="12"/>
        <end position="30"/>
    </location>
</feature>
<dbReference type="InterPro" id="IPR052714">
    <property type="entry name" value="MFS_Exporter"/>
</dbReference>
<feature type="transmembrane region" description="Helical" evidence="6">
    <location>
        <begin position="269"/>
        <end position="287"/>
    </location>
</feature>
<dbReference type="SUPFAM" id="SSF103473">
    <property type="entry name" value="MFS general substrate transporter"/>
    <property type="match status" value="1"/>
</dbReference>
<feature type="transmembrane region" description="Helical" evidence="6">
    <location>
        <begin position="166"/>
        <end position="184"/>
    </location>
</feature>
<dbReference type="InterPro" id="IPR020846">
    <property type="entry name" value="MFS_dom"/>
</dbReference>
<comment type="subcellular location">
    <subcellularLocation>
        <location evidence="1">Cell membrane</location>
        <topology evidence="1">Multi-pass membrane protein</topology>
    </subcellularLocation>
</comment>
<dbReference type="PANTHER" id="PTHR23531">
    <property type="entry name" value="QUINOLENE RESISTANCE PROTEIN NORA"/>
    <property type="match status" value="1"/>
</dbReference>
<reference evidence="8 9" key="1">
    <citation type="journal article" date="2015" name="Genome Announc.">
        <title>Draft Genome Sequence of Clostridium tyrobutyricum Strain DIVETGP, Isolated from Cow's Milk for Grana Padano Production.</title>
        <authorList>
            <person name="Soggiu A."/>
            <person name="Piras C."/>
            <person name="Gaiarsa S."/>
            <person name="Sassera D."/>
            <person name="Roncada P."/>
            <person name="Bendixen E."/>
            <person name="Brasca M."/>
            <person name="Bonizzi L."/>
        </authorList>
    </citation>
    <scope>NUCLEOTIDE SEQUENCE [LARGE SCALE GENOMIC DNA]</scope>
    <source>
        <strain evidence="8 9">DIVETGP</strain>
    </source>
</reference>
<evidence type="ECO:0000256" key="6">
    <source>
        <dbReference type="SAM" id="Phobius"/>
    </source>
</evidence>
<keyword evidence="3 6" id="KW-0812">Transmembrane</keyword>
<feature type="transmembrane region" description="Helical" evidence="6">
    <location>
        <begin position="293"/>
        <end position="310"/>
    </location>
</feature>
<feature type="transmembrane region" description="Helical" evidence="6">
    <location>
        <begin position="209"/>
        <end position="230"/>
    </location>
</feature>
<keyword evidence="9" id="KW-1185">Reference proteome</keyword>
<dbReference type="EMBL" id="CBXI010000040">
    <property type="protein sequence ID" value="CDL92220.1"/>
    <property type="molecule type" value="Genomic_DNA"/>
</dbReference>
<dbReference type="GO" id="GO:0022857">
    <property type="term" value="F:transmembrane transporter activity"/>
    <property type="evidence" value="ECO:0007669"/>
    <property type="project" value="InterPro"/>
</dbReference>
<gene>
    <name evidence="8" type="ORF">CTDIVETGP_2290</name>
</gene>
<evidence type="ECO:0000313" key="8">
    <source>
        <dbReference type="EMBL" id="CDL92220.1"/>
    </source>
</evidence>
<evidence type="ECO:0000313" key="9">
    <source>
        <dbReference type="Proteomes" id="UP000019482"/>
    </source>
</evidence>
<dbReference type="InterPro" id="IPR036259">
    <property type="entry name" value="MFS_trans_sf"/>
</dbReference>
<feature type="domain" description="Major facilitator superfamily (MFS) profile" evidence="7">
    <location>
        <begin position="12"/>
        <end position="383"/>
    </location>
</feature>
<dbReference type="Proteomes" id="UP000019482">
    <property type="component" value="Unassembled WGS sequence"/>
</dbReference>
<dbReference type="CDD" id="cd17489">
    <property type="entry name" value="MFS_YfcJ_like"/>
    <property type="match status" value="1"/>
</dbReference>
<keyword evidence="2" id="KW-0813">Transport</keyword>
<keyword evidence="5 6" id="KW-0472">Membrane</keyword>
<evidence type="ECO:0000259" key="7">
    <source>
        <dbReference type="PROSITE" id="PS50850"/>
    </source>
</evidence>
<dbReference type="AlphaFoldDB" id="W6N7H3"/>
<proteinExistence type="predicted"/>
<dbReference type="InterPro" id="IPR011701">
    <property type="entry name" value="MFS"/>
</dbReference>
<feature type="transmembrane region" description="Helical" evidence="6">
    <location>
        <begin position="331"/>
        <end position="353"/>
    </location>
</feature>
<feature type="transmembrane region" description="Helical" evidence="6">
    <location>
        <begin position="138"/>
        <end position="160"/>
    </location>
</feature>
<feature type="transmembrane region" description="Helical" evidence="6">
    <location>
        <begin position="50"/>
        <end position="66"/>
    </location>
</feature>
<evidence type="ECO:0000256" key="4">
    <source>
        <dbReference type="ARBA" id="ARBA00022989"/>
    </source>
</evidence>
<evidence type="ECO:0000256" key="1">
    <source>
        <dbReference type="ARBA" id="ARBA00004651"/>
    </source>
</evidence>
<sequence length="394" mass="43308">MVETSKNLWTKDYIFMLLSNLFIYLAFYMLTPTLPAYAKLSGGSNLESSLVVSTFSITSLLVRLFAGSIMDKFSIKPLLAIGAVILALTTLSYNWLSIDAIIFMRILQGIGWGLASIGAAALFSNIIPENKRGEGMGYYSLSMIISMALSPVISIIIMNAYGFKNIVFISIFLVALGILSLRMVKVERLQTTSNSIKKINLKDAFEKKAALPSLLCFLLTVTLCGIMSYIMLYGKELKLTNIWIYFMGFVAMVLVTRPVIGKIFDEKGHVVLIMPGAVSLIIGLVILSYGHSIGVILVSSLFYGLGYGAVQPSLQAWAVNRSPSNRKGAANGTFLSSMDLAYTLGSIFLSFIAEKQSYGFMYRFSAIFIVLLLVIYSYNVIKHNNAAVLKEKVS</sequence>
<evidence type="ECO:0000256" key="2">
    <source>
        <dbReference type="ARBA" id="ARBA00022448"/>
    </source>
</evidence>
<accession>W6N7H3</accession>
<organism evidence="8 9">
    <name type="scientific">Clostridium tyrobutyricum DIVETGP</name>
    <dbReference type="NCBI Taxonomy" id="1408889"/>
    <lineage>
        <taxon>Bacteria</taxon>
        <taxon>Bacillati</taxon>
        <taxon>Bacillota</taxon>
        <taxon>Clostridia</taxon>
        <taxon>Eubacteriales</taxon>
        <taxon>Clostridiaceae</taxon>
        <taxon>Clostridium</taxon>
    </lineage>
</organism>
<dbReference type="Pfam" id="PF07690">
    <property type="entry name" value="MFS_1"/>
    <property type="match status" value="1"/>
</dbReference>
<feature type="transmembrane region" description="Helical" evidence="6">
    <location>
        <begin position="102"/>
        <end position="126"/>
    </location>
</feature>
<name>W6N7H3_CLOTY</name>
<dbReference type="PANTHER" id="PTHR23531:SF2">
    <property type="entry name" value="PERMEASE"/>
    <property type="match status" value="1"/>
</dbReference>
<feature type="transmembrane region" description="Helical" evidence="6">
    <location>
        <begin position="359"/>
        <end position="381"/>
    </location>
</feature>
<dbReference type="GO" id="GO:0005886">
    <property type="term" value="C:plasma membrane"/>
    <property type="evidence" value="ECO:0007669"/>
    <property type="project" value="UniProtKB-SubCell"/>
</dbReference>
<keyword evidence="4 6" id="KW-1133">Transmembrane helix</keyword>
<feature type="transmembrane region" description="Helical" evidence="6">
    <location>
        <begin position="78"/>
        <end position="96"/>
    </location>
</feature>
<evidence type="ECO:0000256" key="3">
    <source>
        <dbReference type="ARBA" id="ARBA00022692"/>
    </source>
</evidence>
<comment type="caution">
    <text evidence="8">The sequence shown here is derived from an EMBL/GenBank/DDBJ whole genome shotgun (WGS) entry which is preliminary data.</text>
</comment>
<protein>
    <recommendedName>
        <fullName evidence="7">Major facilitator superfamily (MFS) profile domain-containing protein</fullName>
    </recommendedName>
</protein>
<feature type="transmembrane region" description="Helical" evidence="6">
    <location>
        <begin position="242"/>
        <end position="260"/>
    </location>
</feature>